<feature type="domain" description="ABC transmembrane type-1" evidence="8">
    <location>
        <begin position="42"/>
        <end position="221"/>
    </location>
</feature>
<proteinExistence type="inferred from homology"/>
<dbReference type="EMBL" id="ANBP01000009">
    <property type="protein sequence ID" value="KAB7757180.1"/>
    <property type="molecule type" value="Genomic_DNA"/>
</dbReference>
<organism evidence="9 10">
    <name type="scientific">Mycolicibacterium phlei DSM 43239 = CCUG 21000</name>
    <dbReference type="NCBI Taxonomy" id="1226750"/>
    <lineage>
        <taxon>Bacteria</taxon>
        <taxon>Bacillati</taxon>
        <taxon>Actinomycetota</taxon>
        <taxon>Actinomycetes</taxon>
        <taxon>Mycobacteriales</taxon>
        <taxon>Mycobacteriaceae</taxon>
        <taxon>Mycolicibacterium</taxon>
    </lineage>
</organism>
<dbReference type="PANTHER" id="PTHR30177">
    <property type="entry name" value="GLYCINE BETAINE/L-PROLINE TRANSPORT SYSTEM PERMEASE PROTEIN PROW"/>
    <property type="match status" value="1"/>
</dbReference>
<feature type="transmembrane region" description="Helical" evidence="6">
    <location>
        <begin position="108"/>
        <end position="127"/>
    </location>
</feature>
<evidence type="ECO:0000313" key="10">
    <source>
        <dbReference type="Proteomes" id="UP000325690"/>
    </source>
</evidence>
<dbReference type="InterPro" id="IPR051204">
    <property type="entry name" value="ABC_transp_perm/SBD"/>
</dbReference>
<comment type="subcellular location">
    <subcellularLocation>
        <location evidence="6">Cell membrane</location>
        <topology evidence="6">Multi-pass membrane protein</topology>
    </subcellularLocation>
    <subcellularLocation>
        <location evidence="1">Membrane</location>
        <topology evidence="1">Multi-pass membrane protein</topology>
    </subcellularLocation>
</comment>
<dbReference type="InterPro" id="IPR000515">
    <property type="entry name" value="MetI-like"/>
</dbReference>
<keyword evidence="3 6" id="KW-0812">Transmembrane</keyword>
<evidence type="ECO:0000313" key="9">
    <source>
        <dbReference type="EMBL" id="KAB7757180.1"/>
    </source>
</evidence>
<evidence type="ECO:0000256" key="1">
    <source>
        <dbReference type="ARBA" id="ARBA00004141"/>
    </source>
</evidence>
<evidence type="ECO:0000256" key="3">
    <source>
        <dbReference type="ARBA" id="ARBA00022692"/>
    </source>
</evidence>
<evidence type="ECO:0000259" key="8">
    <source>
        <dbReference type="PROSITE" id="PS50928"/>
    </source>
</evidence>
<keyword evidence="10" id="KW-1185">Reference proteome</keyword>
<dbReference type="Proteomes" id="UP000325690">
    <property type="component" value="Unassembled WGS sequence"/>
</dbReference>
<sequence length="282" mass="29211">MGAHPEGQGGDRMTPLDFLQQALSYIFTAANWGGPAGLTTRILEHLQYTVVAVFFSALVAIPLGMLIGHTGRGTFLVVTGVNALRALPTLGVLLLGVLLWGLGLVPPTVALMLLGIPPLLAGTYAGVANVDPAVVDAARAMGMTERRVLLKVETPIAAPLILGGLRTATLQIVATATVAAYASLGGLGRYLIDGIKVRQFHLALVGALMVTLLALLLDALLAFAVWASVPGNGRLKRAGMPQPLLSDEIAVEARPRPTSQRAGPGGPGGRYERGDPSPTVEG</sequence>
<evidence type="ECO:0000256" key="7">
    <source>
        <dbReference type="SAM" id="MobiDB-lite"/>
    </source>
</evidence>
<feature type="transmembrane region" description="Helical" evidence="6">
    <location>
        <begin position="172"/>
        <end position="192"/>
    </location>
</feature>
<dbReference type="InterPro" id="IPR035906">
    <property type="entry name" value="MetI-like_sf"/>
</dbReference>
<keyword evidence="2 6" id="KW-0813">Transport</keyword>
<dbReference type="PROSITE" id="PS50928">
    <property type="entry name" value="ABC_TM1"/>
    <property type="match status" value="1"/>
</dbReference>
<feature type="transmembrane region" description="Helical" evidence="6">
    <location>
        <begin position="46"/>
        <end position="68"/>
    </location>
</feature>
<protein>
    <submittedName>
        <fullName evidence="9">ABC transporter permease</fullName>
    </submittedName>
</protein>
<dbReference type="AlphaFoldDB" id="A0A5N5V976"/>
<dbReference type="CDD" id="cd06261">
    <property type="entry name" value="TM_PBP2"/>
    <property type="match status" value="1"/>
</dbReference>
<name>A0A5N5V976_MYCPH</name>
<comment type="caution">
    <text evidence="9">The sequence shown here is derived from an EMBL/GenBank/DDBJ whole genome shotgun (WGS) entry which is preliminary data.</text>
</comment>
<evidence type="ECO:0000256" key="4">
    <source>
        <dbReference type="ARBA" id="ARBA00022989"/>
    </source>
</evidence>
<dbReference type="GO" id="GO:0031460">
    <property type="term" value="P:glycine betaine transport"/>
    <property type="evidence" value="ECO:0007669"/>
    <property type="project" value="TreeGrafter"/>
</dbReference>
<feature type="transmembrane region" description="Helical" evidence="6">
    <location>
        <begin position="204"/>
        <end position="227"/>
    </location>
</feature>
<feature type="region of interest" description="Disordered" evidence="7">
    <location>
        <begin position="247"/>
        <end position="282"/>
    </location>
</feature>
<feature type="transmembrane region" description="Helical" evidence="6">
    <location>
        <begin position="75"/>
        <end position="102"/>
    </location>
</feature>
<dbReference type="Gene3D" id="1.10.3720.10">
    <property type="entry name" value="MetI-like"/>
    <property type="match status" value="1"/>
</dbReference>
<gene>
    <name evidence="9" type="ORF">MPHL21000_08255</name>
</gene>
<dbReference type="Pfam" id="PF00528">
    <property type="entry name" value="BPD_transp_1"/>
    <property type="match status" value="1"/>
</dbReference>
<comment type="similarity">
    <text evidence="6">Belongs to the binding-protein-dependent transport system permease family.</text>
</comment>
<dbReference type="GO" id="GO:0005886">
    <property type="term" value="C:plasma membrane"/>
    <property type="evidence" value="ECO:0007669"/>
    <property type="project" value="UniProtKB-SubCell"/>
</dbReference>
<reference evidence="9 10" key="1">
    <citation type="submission" date="2012-10" db="EMBL/GenBank/DDBJ databases">
        <title>The draft sequence of the Mycobacterium pheli genome.</title>
        <authorList>
            <person name="Pettersson B.M.F."/>
            <person name="Das S."/>
            <person name="Dasgupta S."/>
            <person name="Bhattacharya A."/>
            <person name="Kirsebom L.A."/>
        </authorList>
    </citation>
    <scope>NUCLEOTIDE SEQUENCE [LARGE SCALE GENOMIC DNA]</scope>
    <source>
        <strain evidence="9 10">CCUG 21000</strain>
    </source>
</reference>
<evidence type="ECO:0000256" key="6">
    <source>
        <dbReference type="RuleBase" id="RU363032"/>
    </source>
</evidence>
<evidence type="ECO:0000256" key="5">
    <source>
        <dbReference type="ARBA" id="ARBA00023136"/>
    </source>
</evidence>
<dbReference type="PANTHER" id="PTHR30177:SF33">
    <property type="entry name" value="POSSIBLE OSMOPROTECTANT (GLYCINE BETAINE_CARNITINE_CHOLINE_L-PROLINE) TRANSPORT INTEGRAL MEMBRANE PROTEIN ABC TRANSPORTER PROZ"/>
    <property type="match status" value="1"/>
</dbReference>
<dbReference type="GO" id="GO:0055085">
    <property type="term" value="P:transmembrane transport"/>
    <property type="evidence" value="ECO:0007669"/>
    <property type="project" value="InterPro"/>
</dbReference>
<keyword evidence="5 6" id="KW-0472">Membrane</keyword>
<evidence type="ECO:0000256" key="2">
    <source>
        <dbReference type="ARBA" id="ARBA00022448"/>
    </source>
</evidence>
<accession>A0A5N5V976</accession>
<dbReference type="SUPFAM" id="SSF161098">
    <property type="entry name" value="MetI-like"/>
    <property type="match status" value="1"/>
</dbReference>
<keyword evidence="4 6" id="KW-1133">Transmembrane helix</keyword>
<dbReference type="FunFam" id="1.10.3720.10:FF:000066">
    <property type="entry name" value="Glycine betaine/carnitine/choline/L-proline ABC transporter permease ProZ"/>
    <property type="match status" value="1"/>
</dbReference>